<keyword evidence="2" id="KW-1185">Reference proteome</keyword>
<dbReference type="InterPro" id="IPR007454">
    <property type="entry name" value="UPF0250_YbeD-like"/>
</dbReference>
<evidence type="ECO:0000313" key="1">
    <source>
        <dbReference type="EMBL" id="MFD1630331.1"/>
    </source>
</evidence>
<gene>
    <name evidence="1" type="ORF">ACFSAH_10610</name>
</gene>
<dbReference type="RefSeq" id="WP_379662706.1">
    <property type="nucleotide sequence ID" value="NZ_JBHUDG010000015.1"/>
</dbReference>
<accession>A0ABW4IC62</accession>
<evidence type="ECO:0000313" key="2">
    <source>
        <dbReference type="Proteomes" id="UP001597118"/>
    </source>
</evidence>
<organism evidence="1 2">
    <name type="scientific">Pseudopedobacter beijingensis</name>
    <dbReference type="NCBI Taxonomy" id="1207056"/>
    <lineage>
        <taxon>Bacteria</taxon>
        <taxon>Pseudomonadati</taxon>
        <taxon>Bacteroidota</taxon>
        <taxon>Sphingobacteriia</taxon>
        <taxon>Sphingobacteriales</taxon>
        <taxon>Sphingobacteriaceae</taxon>
        <taxon>Pseudopedobacter</taxon>
    </lineage>
</organism>
<dbReference type="EMBL" id="JBHUDG010000015">
    <property type="protein sequence ID" value="MFD1630331.1"/>
    <property type="molecule type" value="Genomic_DNA"/>
</dbReference>
<protein>
    <submittedName>
        <fullName evidence="1">DUF493 domain-containing protein</fullName>
    </submittedName>
</protein>
<comment type="caution">
    <text evidence="1">The sequence shown here is derived from an EMBL/GenBank/DDBJ whole genome shotgun (WGS) entry which is preliminary data.</text>
</comment>
<dbReference type="Gene3D" id="3.30.70.260">
    <property type="match status" value="1"/>
</dbReference>
<reference evidence="2" key="1">
    <citation type="journal article" date="2019" name="Int. J. Syst. Evol. Microbiol.">
        <title>The Global Catalogue of Microorganisms (GCM) 10K type strain sequencing project: providing services to taxonomists for standard genome sequencing and annotation.</title>
        <authorList>
            <consortium name="The Broad Institute Genomics Platform"/>
            <consortium name="The Broad Institute Genome Sequencing Center for Infectious Disease"/>
            <person name="Wu L."/>
            <person name="Ma J."/>
        </authorList>
    </citation>
    <scope>NUCLEOTIDE SEQUENCE [LARGE SCALE GENOMIC DNA]</scope>
    <source>
        <strain evidence="2">CCUG 53762</strain>
    </source>
</reference>
<dbReference type="InterPro" id="IPR027471">
    <property type="entry name" value="YbeD-like_sf"/>
</dbReference>
<dbReference type="SUPFAM" id="SSF117991">
    <property type="entry name" value="YbeD/HP0495-like"/>
    <property type="match status" value="1"/>
</dbReference>
<dbReference type="Proteomes" id="UP001597118">
    <property type="component" value="Unassembled WGS sequence"/>
</dbReference>
<dbReference type="Pfam" id="PF04359">
    <property type="entry name" value="DUF493"/>
    <property type="match status" value="1"/>
</dbReference>
<name>A0ABW4IC62_9SPHI</name>
<sequence length="107" mass="12239">MEDQNKIVNFQNINDGLEKGADFYVTFKEKLEQVQAFPGKYNFKFIVKNGEGKVEDLKIIFPEDHLQINESKNGKYVSVTILKEVKDADEVVAYYKKAGAIEGIMML</sequence>
<proteinExistence type="predicted"/>